<keyword evidence="3 6" id="KW-0689">Ribosomal protein</keyword>
<keyword evidence="9" id="KW-1185">Reference proteome</keyword>
<keyword evidence="6" id="KW-0539">Nucleus</keyword>
<dbReference type="InterPro" id="IPR018281">
    <property type="entry name" value="Ribosomal_eS1_CS"/>
</dbReference>
<keyword evidence="2 6" id="KW-0963">Cytoplasm</keyword>
<dbReference type="OMA" id="RHIRKKM"/>
<accession>A0A671DVW3</accession>
<dbReference type="InParanoid" id="A0A671DVW3"/>
<evidence type="ECO:0000256" key="4">
    <source>
        <dbReference type="ARBA" id="ARBA00023274"/>
    </source>
</evidence>
<evidence type="ECO:0000313" key="9">
    <source>
        <dbReference type="Proteomes" id="UP000472240"/>
    </source>
</evidence>
<comment type="subunit">
    <text evidence="5">Component of the small ribosomal subunit. Mature ribosomes consist of a small (40S) and a large (60S) subunit. The 40S subunit contains about 33 different proteins and 1 molecule of RNA (18S). The 60S subunit contains about 49 different proteins and 3 molecules of RNA (28S, 5.8S and 5S). Identified in a IGF2BP1-dependent mRNP granule complex containing untranslated mRNAs. Binds with high affinity to IPO4. Interacts with DDIT3. Part of the small subunit (SSU) processome, composed of more than 70 proteins and the RNA chaperone small nucleolar RNA (snoRNA) U3.</text>
</comment>
<reference evidence="8 9" key="1">
    <citation type="journal article" date="2015" name="Annu Rev Anim Biosci">
        <title>The Genome 10K Project: a way forward.</title>
        <authorList>
            <person name="Koepfli K.P."/>
            <person name="Paten B."/>
            <person name="O'Brien S.J."/>
            <person name="Koepfli K.P."/>
            <person name="Paten B."/>
            <person name="Antunes A."/>
            <person name="Belov K."/>
            <person name="Bustamante C."/>
            <person name="Castoe T.A."/>
            <person name="Clawson H."/>
            <person name="Crawford A.J."/>
            <person name="Diekhans M."/>
            <person name="Distel D."/>
            <person name="Durbin R."/>
            <person name="Earl D."/>
            <person name="Fujita M.K."/>
            <person name="Gamble T."/>
            <person name="Georges A."/>
            <person name="Gemmell N."/>
            <person name="Gilbert M.T."/>
            <person name="Graves J.M."/>
            <person name="Green R.E."/>
            <person name="Hickey G."/>
            <person name="Jarvis E.D."/>
            <person name="Johnson W."/>
            <person name="Komissarov A."/>
            <person name="Korf I."/>
            <person name="Kuhn R."/>
            <person name="Larkin D.M."/>
            <person name="Lewin H."/>
            <person name="Lopez J.V."/>
            <person name="Ma J."/>
            <person name="Marques-Bonet T."/>
            <person name="Miller W."/>
            <person name="Murphy R."/>
            <person name="Pevzner P."/>
            <person name="Shapiro B."/>
            <person name="Steiner C."/>
            <person name="Tamazian G."/>
            <person name="Venkatesh B."/>
            <person name="Wang J."/>
            <person name="Wayne R."/>
            <person name="Wiley E."/>
            <person name="Yang H."/>
            <person name="Zhang G."/>
            <person name="Haussler D."/>
            <person name="Ryder O."/>
            <person name="O'Brien S.J."/>
        </authorList>
    </citation>
    <scope>NUCLEOTIDE SEQUENCE</scope>
</reference>
<feature type="initiator methionine" description="Removed" evidence="6">
    <location>
        <position position="1"/>
    </location>
</feature>
<dbReference type="Ensembl" id="ENSRFET00010005727.1">
    <property type="protein sequence ID" value="ENSRFEP00010005239.1"/>
    <property type="gene ID" value="ENSRFEG00010003596.1"/>
</dbReference>
<reference evidence="8" key="4">
    <citation type="submission" date="2025-08" db="UniProtKB">
        <authorList>
            <consortium name="Ensembl"/>
        </authorList>
    </citation>
    <scope>IDENTIFICATION</scope>
</reference>
<keyword evidence="6" id="KW-0221">Differentiation</keyword>
<dbReference type="AlphaFoldDB" id="A0A671DVW3"/>
<evidence type="ECO:0000313" key="8">
    <source>
        <dbReference type="Ensembl" id="ENSRFEP00010005239.1"/>
    </source>
</evidence>
<dbReference type="Proteomes" id="UP000472240">
    <property type="component" value="Chromosome 10"/>
</dbReference>
<name>A0A671DVW3_RHIFE</name>
<dbReference type="GO" id="GO:0022627">
    <property type="term" value="C:cytosolic small ribosomal subunit"/>
    <property type="evidence" value="ECO:0007669"/>
    <property type="project" value="UniProtKB-UniRule"/>
</dbReference>
<gene>
    <name evidence="6" type="primary">RPS3A</name>
</gene>
<dbReference type="SMART" id="SM01397">
    <property type="entry name" value="Ribosomal_S3Ae"/>
    <property type="match status" value="1"/>
</dbReference>
<dbReference type="GO" id="GO:0030154">
    <property type="term" value="P:cell differentiation"/>
    <property type="evidence" value="ECO:0007669"/>
    <property type="project" value="UniProtKB-KW"/>
</dbReference>
<dbReference type="GO" id="GO:0003735">
    <property type="term" value="F:structural constituent of ribosome"/>
    <property type="evidence" value="ECO:0007669"/>
    <property type="project" value="UniProtKB-UniRule"/>
</dbReference>
<dbReference type="PANTHER" id="PTHR11830">
    <property type="entry name" value="40S RIBOSOMAL PROTEIN S3A"/>
    <property type="match status" value="1"/>
</dbReference>
<dbReference type="HAMAP" id="MF_03122">
    <property type="entry name" value="Ribosomal_eS1_euk"/>
    <property type="match status" value="1"/>
</dbReference>
<evidence type="ECO:0000256" key="6">
    <source>
        <dbReference type="HAMAP-Rule" id="MF_03122"/>
    </source>
</evidence>
<comment type="subcellular location">
    <subcellularLocation>
        <location evidence="6">Cytoplasm</location>
    </subcellularLocation>
    <subcellularLocation>
        <location evidence="6">Nucleus</location>
    </subcellularLocation>
    <subcellularLocation>
        <location evidence="1">Nucleus</location>
        <location evidence="1">Nucleolus</location>
    </subcellularLocation>
    <text evidence="6">Localized in cytoplasmic mRNP granules containing untranslated mRNAs.</text>
</comment>
<reference evidence="8" key="5">
    <citation type="submission" date="2025-09" db="UniProtKB">
        <authorList>
            <consortium name="Ensembl"/>
        </authorList>
    </citation>
    <scope>IDENTIFICATION</scope>
</reference>
<proteinExistence type="inferred from homology"/>
<organism evidence="8 9">
    <name type="scientific">Rhinolophus ferrumequinum</name>
    <name type="common">Greater horseshoe bat</name>
    <dbReference type="NCBI Taxonomy" id="59479"/>
    <lineage>
        <taxon>Eukaryota</taxon>
        <taxon>Metazoa</taxon>
        <taxon>Chordata</taxon>
        <taxon>Craniata</taxon>
        <taxon>Vertebrata</taxon>
        <taxon>Euteleostomi</taxon>
        <taxon>Mammalia</taxon>
        <taxon>Eutheria</taxon>
        <taxon>Laurasiatheria</taxon>
        <taxon>Chiroptera</taxon>
        <taxon>Yinpterochiroptera</taxon>
        <taxon>Rhinolophoidea</taxon>
        <taxon>Rhinolophidae</taxon>
        <taxon>Rhinolophinae</taxon>
        <taxon>Rhinolophus</taxon>
    </lineage>
</organism>
<evidence type="ECO:0000256" key="3">
    <source>
        <dbReference type="ARBA" id="ARBA00022980"/>
    </source>
</evidence>
<keyword evidence="4 6" id="KW-0687">Ribonucleoprotein</keyword>
<dbReference type="GO" id="GO:0006412">
    <property type="term" value="P:translation"/>
    <property type="evidence" value="ECO:0007669"/>
    <property type="project" value="UniProtKB-UniRule"/>
</dbReference>
<evidence type="ECO:0000256" key="5">
    <source>
        <dbReference type="ARBA" id="ARBA00046758"/>
    </source>
</evidence>
<comment type="function">
    <text evidence="6">May play a role during erythropoiesis through regulation of transcription factor DDIT3.</text>
</comment>
<protein>
    <recommendedName>
        <fullName evidence="6">Small ribosomal subunit protein eS1</fullName>
    </recommendedName>
</protein>
<comment type="similarity">
    <text evidence="6 7">Belongs to the eukaryotic ribosomal protein eS1 family.</text>
</comment>
<evidence type="ECO:0000256" key="1">
    <source>
        <dbReference type="ARBA" id="ARBA00004604"/>
    </source>
</evidence>
<reference evidence="9" key="3">
    <citation type="submission" date="2018-12" db="EMBL/GenBank/DDBJ databases">
        <title>G10K-VGP greater horseshoe bat female genome, primary haplotype.</title>
        <authorList>
            <person name="Teeling E."/>
            <person name="Myers G."/>
            <person name="Vernes S."/>
            <person name="Pippel M."/>
            <person name="Winkler S."/>
            <person name="Fedrigo O."/>
            <person name="Rhie A."/>
            <person name="Koren S."/>
            <person name="Phillippy A."/>
            <person name="Lewin H."/>
            <person name="Damas J."/>
            <person name="Howe K."/>
            <person name="Mountcastle J."/>
            <person name="Jarvis E.D."/>
        </authorList>
    </citation>
    <scope>NUCLEOTIDE SEQUENCE [LARGE SCALE GENOMIC DNA]</scope>
</reference>
<dbReference type="InterPro" id="IPR027500">
    <property type="entry name" value="Ribosomal_eS1_euk"/>
</dbReference>
<dbReference type="Pfam" id="PF01015">
    <property type="entry name" value="Ribosomal_S3Ae"/>
    <property type="match status" value="1"/>
</dbReference>
<dbReference type="GeneTree" id="ENSGT00390000018433"/>
<dbReference type="GO" id="GO:0005730">
    <property type="term" value="C:nucleolus"/>
    <property type="evidence" value="ECO:0007669"/>
    <property type="project" value="UniProtKB-SubCell"/>
</dbReference>
<sequence>MAVCKNKRLTKGGKKGAKKKVDVKAPAMFNIRNIGKTLVTRTQGTKIASDGLKGRVFEVSLADLQNDEVAFRKFKLITEDVQGKNCLTNFHGMDLTRDKMCSMVKIWQTVIEAHVDVKTTDGYLLRLFCVGFTEKRNNQIRKTSYAQHQQVRHIRKKMMEIMTREVQTKDLKEVVNKLIPDKGYLSVVFLLVFTSLPAPGPGMLAYRGLTPTGCVGLSCQMPLLCLANRRNR</sequence>
<dbReference type="PROSITE" id="PS01191">
    <property type="entry name" value="RIBOSOMAL_S3AE"/>
    <property type="match status" value="1"/>
</dbReference>
<dbReference type="InterPro" id="IPR001593">
    <property type="entry name" value="Ribosomal_eS1"/>
</dbReference>
<evidence type="ECO:0000256" key="2">
    <source>
        <dbReference type="ARBA" id="ARBA00022490"/>
    </source>
</evidence>
<reference evidence="8 9" key="2">
    <citation type="journal article" date="2018" name="Annu Rev Anim Biosci">
        <title>Bat Biology, Genomes, and the Bat1K Project: To Generate Chromosome-Level Genomes for All Living Bat Species.</title>
        <authorList>
            <person name="Teeling E.C."/>
            <person name="Vernes S.C."/>
            <person name="Davalos L.M."/>
            <person name="Ray D.A."/>
            <person name="Gilbert M.T.P."/>
            <person name="Myers E."/>
        </authorList>
    </citation>
    <scope>NUCLEOTIDE SEQUENCE</scope>
</reference>
<evidence type="ECO:0000256" key="7">
    <source>
        <dbReference type="RuleBase" id="RU000668"/>
    </source>
</evidence>